<keyword evidence="4" id="KW-0067">ATP-binding</keyword>
<keyword evidence="5" id="KW-0652">Protein synthesis inhibitor</keyword>
<dbReference type="GO" id="GO:0005524">
    <property type="term" value="F:ATP binding"/>
    <property type="evidence" value="ECO:0007669"/>
    <property type="project" value="UniProtKB-KW"/>
</dbReference>
<dbReference type="EMBL" id="JAWDEY010000011">
    <property type="protein sequence ID" value="KAK6589682.1"/>
    <property type="molecule type" value="Genomic_DNA"/>
</dbReference>
<dbReference type="InterPro" id="IPR011009">
    <property type="entry name" value="Kinase-like_dom_sf"/>
</dbReference>
<feature type="domain" description="Protein kinase" evidence="6">
    <location>
        <begin position="367"/>
        <end position="664"/>
    </location>
</feature>
<accession>A0AAV9XYH7</accession>
<dbReference type="PROSITE" id="PS50011">
    <property type="entry name" value="PROTEIN_KINASE_DOM"/>
    <property type="match status" value="1"/>
</dbReference>
<dbReference type="Gene3D" id="3.30.200.20">
    <property type="entry name" value="Phosphorylase Kinase, domain 1"/>
    <property type="match status" value="1"/>
</dbReference>
<dbReference type="SUPFAM" id="SSF56112">
    <property type="entry name" value="Protein kinase-like (PK-like)"/>
    <property type="match status" value="1"/>
</dbReference>
<evidence type="ECO:0000313" key="7">
    <source>
        <dbReference type="EMBL" id="KAK6589682.1"/>
    </source>
</evidence>
<evidence type="ECO:0000256" key="5">
    <source>
        <dbReference type="ARBA" id="ARBA00023193"/>
    </source>
</evidence>
<evidence type="ECO:0000256" key="1">
    <source>
        <dbReference type="ARBA" id="ARBA00022679"/>
    </source>
</evidence>
<dbReference type="GO" id="GO:0004672">
    <property type="term" value="F:protein kinase activity"/>
    <property type="evidence" value="ECO:0007669"/>
    <property type="project" value="InterPro"/>
</dbReference>
<comment type="caution">
    <text evidence="7">The sequence shown here is derived from an EMBL/GenBank/DDBJ whole genome shotgun (WGS) entry which is preliminary data.</text>
</comment>
<protein>
    <recommendedName>
        <fullName evidence="6">Protein kinase domain-containing protein</fullName>
    </recommendedName>
</protein>
<dbReference type="GO" id="GO:0005634">
    <property type="term" value="C:nucleus"/>
    <property type="evidence" value="ECO:0007669"/>
    <property type="project" value="TreeGrafter"/>
</dbReference>
<name>A0AAV9XYH7_9CRYT</name>
<organism evidence="7 8">
    <name type="scientific">Cryptosporidium xiaoi</name>
    <dbReference type="NCBI Taxonomy" id="659607"/>
    <lineage>
        <taxon>Eukaryota</taxon>
        <taxon>Sar</taxon>
        <taxon>Alveolata</taxon>
        <taxon>Apicomplexa</taxon>
        <taxon>Conoidasida</taxon>
        <taxon>Coccidia</taxon>
        <taxon>Eucoccidiorida</taxon>
        <taxon>Eimeriorina</taxon>
        <taxon>Cryptosporidiidae</taxon>
        <taxon>Cryptosporidium</taxon>
    </lineage>
</organism>
<dbReference type="Gene3D" id="1.10.510.10">
    <property type="entry name" value="Transferase(Phosphotransferase) domain 1"/>
    <property type="match status" value="1"/>
</dbReference>
<keyword evidence="8" id="KW-1185">Reference proteome</keyword>
<dbReference type="InterPro" id="IPR050339">
    <property type="entry name" value="CC_SR_Kinase"/>
</dbReference>
<dbReference type="InterPro" id="IPR000719">
    <property type="entry name" value="Prot_kinase_dom"/>
</dbReference>
<sequence>MNANLEDIINDNNIKVNVNLIPMSPLSKPIIFVKDDIINIQINEIIAINAIYGHVKLHHISEGLSKVDVENIENQIINSISDENILCIENDDVEIRTLFLPVESDYDNCEAEDVDLKNHLRIYNNIIYSLVLSRNISEALPFKNRRYWRRNNIYGRLTVYYNSEYPLKNPCLLFEFSLELPDNIYNKFIQQVKEVIVNRSGDQECIFQVINIMESTLDDLYNYLQISEDLWEQMRRINNQKELEKYYDKISVVGSTVGNDVGFEDNEIVNKNVKNIDNIGFNKLLDDSVDDKFSSSYITKADYSFERNEFGMTSGFLDDTIIEYANDNNNNNNSNISNGDHSNNINFHDNKDNSNIFLSSKRLNQDFIVVEVIYSDENVVITKSLHLIDQNNYQVSIYRIPWSKYNLHYKNIISNYSSLIMSQHKLMARYYQCWVEENVDKDDHNIYIYIQSEYMNGITLYEYLKKNIKKSEYYIIWSFFRQILEVISYCHHNGVYHMSLSSKCIHLEEDVYGYSIKLSDFVFGNHLDLLNNNGNNSNDINCIGKILCEMWIKIKYKEKNNNYNIMFNTLCNWLENVQIEDVDLVNNANKNTEDMFNFNQDIPFEFKYIPKSVLLILKKLLYEELKIEYIDELLKSDLIPSSINKHEFSYYLSRICNSRTHESSMTINTLFNRCIDKMNSLMFLLEIKEKEKINIINSIFSDIVKTIITNILNNHDFTIWKLPELFPVKLFIDNVLVPNKKFDDVLYECKFRLKKPYYLIDKSNNLLILSNSIPFSVKCSILSLLTNYNEINFVNFNNYYTSSSLSTEVDNTTIGSGTTMATLAISTTHLNKEKASTVMLNNKNDMNNSCYTNYSAVGKDKDNLISGINLDFPVQRYFLQSIYEQSTNINGNQFGPPKSSLSLSYDIIYTLGNNFTNKTLDDFYNKVIDNIMIELEVLLLSLRIVLPWLNFLEEDPILTITYFPLVKEVLMEITNDNLHSFNIDVSKIRMMLVSNELIHYNNKIILKNDEYLKDLLLNKYEIEWEYDHKVNNYNLQRFNDNDFTRKLIKKGVDIYSKNHNGIGMYINVINEIINVLSDSIDLLICNNKKIKIYFDPLMDYDYNVYDNNCLLYTINSSNNIIYSMGGSNTFKINHLMEVNKNNNTLDSHMYGMVNSVMGEIAIELIIQKVCDKAKRYRNDIIDSGGYINNISNEQSFNAKNGDKNDKVCSNILKAQKERIAIHPIYLLRFCYPKIIVMTQKNKLQPKVLRLTKKLWQMGIRSEYRLTPVQSLSIFLEKLKRDTLIELLIIVMNPNKVTPNYNDNCNLNEGEREAGTGGFDHSKTFSDLNHYNNNANNYVNYIDNNSNSTCTGVGAVALGNSNNSSNIIVYNNSLGNSNSNCFSNASIGVTANLNSTNFTSNSINNNNDTNGIFNSNYTNNNGDVGNNILYAGSNCISEGECYILNNNTSDNNIDNIYVNYRIEHICRFNYDSVLHSSLENTKIIMENEDSVINYVLSRKKKTD</sequence>
<evidence type="ECO:0000259" key="6">
    <source>
        <dbReference type="PROSITE" id="PS50011"/>
    </source>
</evidence>
<dbReference type="GO" id="GO:0005737">
    <property type="term" value="C:cytoplasm"/>
    <property type="evidence" value="ECO:0007669"/>
    <property type="project" value="TreeGrafter"/>
</dbReference>
<dbReference type="PANTHER" id="PTHR11042">
    <property type="entry name" value="EUKARYOTIC TRANSLATION INITIATION FACTOR 2-ALPHA KINASE EIF2-ALPHA KINASE -RELATED"/>
    <property type="match status" value="1"/>
</dbReference>
<dbReference type="GO" id="GO:0017148">
    <property type="term" value="P:negative regulation of translation"/>
    <property type="evidence" value="ECO:0007669"/>
    <property type="project" value="UniProtKB-KW"/>
</dbReference>
<evidence type="ECO:0000256" key="4">
    <source>
        <dbReference type="ARBA" id="ARBA00022840"/>
    </source>
</evidence>
<dbReference type="SMART" id="SM00220">
    <property type="entry name" value="S_TKc"/>
    <property type="match status" value="1"/>
</dbReference>
<gene>
    <name evidence="7" type="ORF">RS030_144</name>
</gene>
<proteinExistence type="predicted"/>
<keyword evidence="2" id="KW-0547">Nucleotide-binding</keyword>
<keyword evidence="1" id="KW-0808">Transferase</keyword>
<evidence type="ECO:0000256" key="3">
    <source>
        <dbReference type="ARBA" id="ARBA00022777"/>
    </source>
</evidence>
<evidence type="ECO:0000313" key="8">
    <source>
        <dbReference type="Proteomes" id="UP001311799"/>
    </source>
</evidence>
<evidence type="ECO:0000256" key="2">
    <source>
        <dbReference type="ARBA" id="ARBA00022741"/>
    </source>
</evidence>
<dbReference type="Proteomes" id="UP001311799">
    <property type="component" value="Unassembled WGS sequence"/>
</dbReference>
<keyword evidence="3" id="KW-0418">Kinase</keyword>
<reference evidence="7 8" key="1">
    <citation type="submission" date="2023-10" db="EMBL/GenBank/DDBJ databases">
        <title>Comparative genomics analysis reveals potential genetic determinants of host preference in Cryptosporidium xiaoi.</title>
        <authorList>
            <person name="Xiao L."/>
            <person name="Li J."/>
        </authorList>
    </citation>
    <scope>NUCLEOTIDE SEQUENCE [LARGE SCALE GENOMIC DNA]</scope>
    <source>
        <strain evidence="7 8">52996</strain>
    </source>
</reference>